<organism evidence="1 2">
    <name type="scientific">Candidatus Electrothrix aarhusensis</name>
    <dbReference type="NCBI Taxonomy" id="1859131"/>
    <lineage>
        <taxon>Bacteria</taxon>
        <taxon>Pseudomonadati</taxon>
        <taxon>Thermodesulfobacteriota</taxon>
        <taxon>Desulfobulbia</taxon>
        <taxon>Desulfobulbales</taxon>
        <taxon>Desulfobulbaceae</taxon>
        <taxon>Candidatus Electrothrix</taxon>
    </lineage>
</organism>
<dbReference type="Proteomes" id="UP000287853">
    <property type="component" value="Unassembled WGS sequence"/>
</dbReference>
<gene>
    <name evidence="1" type="ORF">H206_06296</name>
</gene>
<dbReference type="EMBL" id="MTKO01000032">
    <property type="protein sequence ID" value="RWX47550.1"/>
    <property type="molecule type" value="Genomic_DNA"/>
</dbReference>
<dbReference type="AlphaFoldDB" id="A0A3S3QHE0"/>
<comment type="caution">
    <text evidence="1">The sequence shown here is derived from an EMBL/GenBank/DDBJ whole genome shotgun (WGS) entry which is preliminary data.</text>
</comment>
<reference evidence="1 2" key="1">
    <citation type="submission" date="2017-01" db="EMBL/GenBank/DDBJ databases">
        <title>The cable genome- insights into the physiology and evolution of filamentous bacteria capable of sulfide oxidation via long distance electron transfer.</title>
        <authorList>
            <person name="Schreiber L."/>
            <person name="Bjerg J.T."/>
            <person name="Boggild A."/>
            <person name="Van De Vossenberg J."/>
            <person name="Meysman F."/>
            <person name="Nielsen L.P."/>
            <person name="Schramm A."/>
            <person name="Kjeldsen K.U."/>
        </authorList>
    </citation>
    <scope>NUCLEOTIDE SEQUENCE [LARGE SCALE GENOMIC DNA]</scope>
    <source>
        <strain evidence="1">MCF</strain>
    </source>
</reference>
<evidence type="ECO:0000313" key="1">
    <source>
        <dbReference type="EMBL" id="RWX47550.1"/>
    </source>
</evidence>
<evidence type="ECO:0000313" key="2">
    <source>
        <dbReference type="Proteomes" id="UP000287853"/>
    </source>
</evidence>
<keyword evidence="2" id="KW-1185">Reference proteome</keyword>
<protein>
    <submittedName>
        <fullName evidence="1">Uncharacterized protein</fullName>
    </submittedName>
</protein>
<accession>A0A3S3QHE0</accession>
<sequence>MALFTTSSTLTFSARVEAGAKISRANRLHAVTIVFFMMYPPVVLLNKKIILLQEEIPLDETPNSAHQIFPAN</sequence>
<name>A0A3S3QHE0_9BACT</name>
<proteinExistence type="predicted"/>